<evidence type="ECO:0000256" key="2">
    <source>
        <dbReference type="ARBA" id="ARBA00009810"/>
    </source>
</evidence>
<reference evidence="16" key="1">
    <citation type="journal article" date="2014" name="Soil Biol. Biochem.">
        <title>Structure and function of bacterial communities in ageing soils: Insights from the Mendocino ecological staircase.</title>
        <authorList>
            <person name="Uroz S."/>
            <person name="Tech J.J."/>
            <person name="Sawaya N.A."/>
            <person name="Frey-Klett P."/>
            <person name="Leveau J.H.J."/>
        </authorList>
    </citation>
    <scope>NUCLEOTIDE SEQUENCE [LARGE SCALE GENOMIC DNA]</scope>
    <source>
        <strain evidence="16">Cal35</strain>
    </source>
</reference>
<keyword evidence="8 15" id="KW-0675">Receptor</keyword>
<dbReference type="HOGENOM" id="CLU_008287_10_1_4"/>
<dbReference type="OrthoDB" id="9795928at2"/>
<accession>A0A0A1FJ91</accession>
<name>A0A0A1FJ91_9BURK</name>
<keyword evidence="6 11" id="KW-0798">TonB box</keyword>
<dbReference type="InterPro" id="IPR036942">
    <property type="entry name" value="Beta-barrel_TonB_sf"/>
</dbReference>
<dbReference type="Pfam" id="PF00593">
    <property type="entry name" value="TonB_dep_Rec_b-barrel"/>
    <property type="match status" value="1"/>
</dbReference>
<evidence type="ECO:0000256" key="10">
    <source>
        <dbReference type="PROSITE-ProRule" id="PRU01360"/>
    </source>
</evidence>
<keyword evidence="9 10" id="KW-0998">Cell outer membrane</keyword>
<comment type="similarity">
    <text evidence="2 10 11">Belongs to the TonB-dependent receptor family.</text>
</comment>
<feature type="domain" description="TonB-dependent receptor plug" evidence="14">
    <location>
        <begin position="56"/>
        <end position="155"/>
    </location>
</feature>
<comment type="subcellular location">
    <subcellularLocation>
        <location evidence="1 10">Cell outer membrane</location>
        <topology evidence="1 10">Multi-pass membrane protein</topology>
    </subcellularLocation>
</comment>
<evidence type="ECO:0000256" key="12">
    <source>
        <dbReference type="SAM" id="SignalP"/>
    </source>
</evidence>
<evidence type="ECO:0000256" key="3">
    <source>
        <dbReference type="ARBA" id="ARBA00022448"/>
    </source>
</evidence>
<dbReference type="Proteomes" id="UP000030302">
    <property type="component" value="Chromosome"/>
</dbReference>
<proteinExistence type="inferred from homology"/>
<feature type="signal peptide" evidence="12">
    <location>
        <begin position="1"/>
        <end position="25"/>
    </location>
</feature>
<keyword evidence="16" id="KW-1185">Reference proteome</keyword>
<dbReference type="InterPro" id="IPR039426">
    <property type="entry name" value="TonB-dep_rcpt-like"/>
</dbReference>
<dbReference type="KEGG" id="care:LT85_4597"/>
<evidence type="ECO:0000256" key="8">
    <source>
        <dbReference type="ARBA" id="ARBA00023170"/>
    </source>
</evidence>
<dbReference type="EMBL" id="CP009962">
    <property type="protein sequence ID" value="AIY43755.1"/>
    <property type="molecule type" value="Genomic_DNA"/>
</dbReference>
<keyword evidence="12" id="KW-0732">Signal</keyword>
<dbReference type="Pfam" id="PF07715">
    <property type="entry name" value="Plug"/>
    <property type="match status" value="1"/>
</dbReference>
<dbReference type="InterPro" id="IPR000531">
    <property type="entry name" value="Beta-barrel_TonB"/>
</dbReference>
<dbReference type="GO" id="GO:0044718">
    <property type="term" value="P:siderophore transmembrane transport"/>
    <property type="evidence" value="ECO:0007669"/>
    <property type="project" value="TreeGrafter"/>
</dbReference>
<dbReference type="PANTHER" id="PTHR30069:SF40">
    <property type="entry name" value="TONB-DEPENDENT RECEPTOR NMB0964-RELATED"/>
    <property type="match status" value="1"/>
</dbReference>
<evidence type="ECO:0000256" key="5">
    <source>
        <dbReference type="ARBA" id="ARBA00022692"/>
    </source>
</evidence>
<dbReference type="STRING" id="279058.LT85_4597"/>
<evidence type="ECO:0000259" key="14">
    <source>
        <dbReference type="Pfam" id="PF07715"/>
    </source>
</evidence>
<evidence type="ECO:0000256" key="9">
    <source>
        <dbReference type="ARBA" id="ARBA00023237"/>
    </source>
</evidence>
<organism evidence="15 16">
    <name type="scientific">Collimonas arenae</name>
    <dbReference type="NCBI Taxonomy" id="279058"/>
    <lineage>
        <taxon>Bacteria</taxon>
        <taxon>Pseudomonadati</taxon>
        <taxon>Pseudomonadota</taxon>
        <taxon>Betaproteobacteria</taxon>
        <taxon>Burkholderiales</taxon>
        <taxon>Oxalobacteraceae</taxon>
        <taxon>Collimonas</taxon>
    </lineage>
</organism>
<dbReference type="Gene3D" id="2.40.170.20">
    <property type="entry name" value="TonB-dependent receptor, beta-barrel domain"/>
    <property type="match status" value="1"/>
</dbReference>
<feature type="chain" id="PRO_5001974357" evidence="12">
    <location>
        <begin position="26"/>
        <end position="682"/>
    </location>
</feature>
<dbReference type="InterPro" id="IPR037066">
    <property type="entry name" value="Plug_dom_sf"/>
</dbReference>
<keyword evidence="5 10" id="KW-0812">Transmembrane</keyword>
<keyword evidence="3 10" id="KW-0813">Transport</keyword>
<sequence>MFVQRTLLSSAVLSALAVLSSAASAQTEIAEQAGALSPVVVTASPFNASADTQILNPTKVLSGAELRNKTGTSLGDTLAQELGVSASGFGAGASRPIIRGMGGPRVKILQNGMSVADVSSLSDDHAVASEATLARQIEILRGPAALLYGSGAIGGLVNVVNDRIPTQLQKEVSGEAEARYSSVDNGKSTSVMLEGSAGPIGMHLDGNWRDTGNYKIPGNAAQNDPTSASRRLPTSFTHETNLGLGASYIASWGYIGASAAALDDHYGIPTDEKSFIDLHQTRYDIAGQVDEPFAGFEKLSFKLGRTDYGHTEKGEDGTAHTIFSNQSTETRLELSHKPMAGWRGTFGMQSDDTRFSSLGAESNMPDTVPKTKSTSIAAFLVEERDFGPILATAGLRLESVKRQPDAAAQLADRNFNLASYSIGGLWRFAPGYSFGPTLSIAQRAPTAEELYSHGPHEATATFDIGDPALKKETSRNIELTLQKTTGLVRWKANLFENHVRNYVYGRMGETAVDEHDHGAADDHEHDHDHGEFTERFWSQADAVIRGAEAEISYNLAGEGFSVRGFADTSRGRLTNMGNLPLQPASRYGVDLGYAQGPWRSGLTILRAQQQDRLATFEHSVTPAYTKIDANISYTQKMGAMQITWFALAKNLLNQDIRLATSVLKDVAPQPGRSLILGVRTKF</sequence>
<dbReference type="RefSeq" id="WP_038493523.1">
    <property type="nucleotide sequence ID" value="NZ_CP009962.1"/>
</dbReference>
<dbReference type="SUPFAM" id="SSF56935">
    <property type="entry name" value="Porins"/>
    <property type="match status" value="1"/>
</dbReference>
<evidence type="ECO:0000256" key="7">
    <source>
        <dbReference type="ARBA" id="ARBA00023136"/>
    </source>
</evidence>
<evidence type="ECO:0000259" key="13">
    <source>
        <dbReference type="Pfam" id="PF00593"/>
    </source>
</evidence>
<dbReference type="GO" id="GO:0009279">
    <property type="term" value="C:cell outer membrane"/>
    <property type="evidence" value="ECO:0007669"/>
    <property type="project" value="UniProtKB-SubCell"/>
</dbReference>
<keyword evidence="4 10" id="KW-1134">Transmembrane beta strand</keyword>
<dbReference type="InterPro" id="IPR012910">
    <property type="entry name" value="Plug_dom"/>
</dbReference>
<protein>
    <submittedName>
        <fullName evidence="15">Zinc-regulated outer membrane receptor</fullName>
    </submittedName>
</protein>
<evidence type="ECO:0000256" key="4">
    <source>
        <dbReference type="ARBA" id="ARBA00022452"/>
    </source>
</evidence>
<evidence type="ECO:0000313" key="16">
    <source>
        <dbReference type="Proteomes" id="UP000030302"/>
    </source>
</evidence>
<dbReference type="GO" id="GO:0015344">
    <property type="term" value="F:siderophore uptake transmembrane transporter activity"/>
    <property type="evidence" value="ECO:0007669"/>
    <property type="project" value="TreeGrafter"/>
</dbReference>
<gene>
    <name evidence="15" type="ORF">LT85_4597</name>
</gene>
<dbReference type="PANTHER" id="PTHR30069">
    <property type="entry name" value="TONB-DEPENDENT OUTER MEMBRANE RECEPTOR"/>
    <property type="match status" value="1"/>
</dbReference>
<evidence type="ECO:0000256" key="11">
    <source>
        <dbReference type="RuleBase" id="RU003357"/>
    </source>
</evidence>
<dbReference type="AlphaFoldDB" id="A0A0A1FJ91"/>
<feature type="domain" description="TonB-dependent receptor-like beta-barrel" evidence="13">
    <location>
        <begin position="212"/>
        <end position="650"/>
    </location>
</feature>
<dbReference type="PROSITE" id="PS52016">
    <property type="entry name" value="TONB_DEPENDENT_REC_3"/>
    <property type="match status" value="1"/>
</dbReference>
<dbReference type="Gene3D" id="2.170.130.10">
    <property type="entry name" value="TonB-dependent receptor, plug domain"/>
    <property type="match status" value="1"/>
</dbReference>
<evidence type="ECO:0000313" key="15">
    <source>
        <dbReference type="EMBL" id="AIY43755.1"/>
    </source>
</evidence>
<evidence type="ECO:0000256" key="1">
    <source>
        <dbReference type="ARBA" id="ARBA00004571"/>
    </source>
</evidence>
<keyword evidence="7 10" id="KW-0472">Membrane</keyword>
<evidence type="ECO:0000256" key="6">
    <source>
        <dbReference type="ARBA" id="ARBA00023077"/>
    </source>
</evidence>